<organism evidence="6 7">
    <name type="scientific">Novispirillum itersonii</name>
    <name type="common">Aquaspirillum itersonii</name>
    <dbReference type="NCBI Taxonomy" id="189"/>
    <lineage>
        <taxon>Bacteria</taxon>
        <taxon>Pseudomonadati</taxon>
        <taxon>Pseudomonadota</taxon>
        <taxon>Alphaproteobacteria</taxon>
        <taxon>Rhodospirillales</taxon>
        <taxon>Novispirillaceae</taxon>
        <taxon>Novispirillum</taxon>
    </lineage>
</organism>
<dbReference type="EMBL" id="JACIIX010000002">
    <property type="protein sequence ID" value="MBB6209480.1"/>
    <property type="molecule type" value="Genomic_DNA"/>
</dbReference>
<keyword evidence="2" id="KW-0560">Oxidoreductase</keyword>
<dbReference type="PROSITE" id="PS00061">
    <property type="entry name" value="ADH_SHORT"/>
    <property type="match status" value="1"/>
</dbReference>
<dbReference type="Pfam" id="PF00106">
    <property type="entry name" value="adh_short"/>
    <property type="match status" value="1"/>
</dbReference>
<evidence type="ECO:0000256" key="3">
    <source>
        <dbReference type="RuleBase" id="RU000363"/>
    </source>
</evidence>
<dbReference type="SMART" id="SM00822">
    <property type="entry name" value="PKS_KR"/>
    <property type="match status" value="1"/>
</dbReference>
<evidence type="ECO:0000259" key="5">
    <source>
        <dbReference type="SMART" id="SM00822"/>
    </source>
</evidence>
<dbReference type="GO" id="GO:0016491">
    <property type="term" value="F:oxidoreductase activity"/>
    <property type="evidence" value="ECO:0007669"/>
    <property type="project" value="UniProtKB-KW"/>
</dbReference>
<dbReference type="GO" id="GO:0016020">
    <property type="term" value="C:membrane"/>
    <property type="evidence" value="ECO:0007669"/>
    <property type="project" value="TreeGrafter"/>
</dbReference>
<keyword evidence="4" id="KW-0472">Membrane</keyword>
<evidence type="ECO:0000313" key="7">
    <source>
        <dbReference type="Proteomes" id="UP000544872"/>
    </source>
</evidence>
<gene>
    <name evidence="6" type="ORF">FHS48_000882</name>
</gene>
<keyword evidence="7" id="KW-1185">Reference proteome</keyword>
<dbReference type="PANTHER" id="PTHR44196:SF1">
    <property type="entry name" value="DEHYDROGENASE_REDUCTASE SDR FAMILY MEMBER 7B"/>
    <property type="match status" value="1"/>
</dbReference>
<dbReference type="PRINTS" id="PR00081">
    <property type="entry name" value="GDHRDH"/>
</dbReference>
<dbReference type="Proteomes" id="UP000544872">
    <property type="component" value="Unassembled WGS sequence"/>
</dbReference>
<comment type="caution">
    <text evidence="6">The sequence shown here is derived from an EMBL/GenBank/DDBJ whole genome shotgun (WGS) entry which is preliminary data.</text>
</comment>
<keyword evidence="4" id="KW-0812">Transmembrane</keyword>
<proteinExistence type="inferred from homology"/>
<reference evidence="6 7" key="1">
    <citation type="submission" date="2020-08" db="EMBL/GenBank/DDBJ databases">
        <title>Genomic Encyclopedia of Type Strains, Phase IV (KMG-IV): sequencing the most valuable type-strain genomes for metagenomic binning, comparative biology and taxonomic classification.</title>
        <authorList>
            <person name="Goeker M."/>
        </authorList>
    </citation>
    <scope>NUCLEOTIDE SEQUENCE [LARGE SCALE GENOMIC DNA]</scope>
    <source>
        <strain evidence="6 7">DSM 11590</strain>
    </source>
</reference>
<dbReference type="PRINTS" id="PR00080">
    <property type="entry name" value="SDRFAMILY"/>
</dbReference>
<feature type="transmembrane region" description="Helical" evidence="4">
    <location>
        <begin position="217"/>
        <end position="237"/>
    </location>
</feature>
<name>A0A7W9ZDY8_NOVIT</name>
<dbReference type="InterPro" id="IPR002347">
    <property type="entry name" value="SDR_fam"/>
</dbReference>
<dbReference type="AlphaFoldDB" id="A0A7W9ZDY8"/>
<evidence type="ECO:0000256" key="2">
    <source>
        <dbReference type="ARBA" id="ARBA00023002"/>
    </source>
</evidence>
<dbReference type="RefSeq" id="WP_184261794.1">
    <property type="nucleotide sequence ID" value="NZ_JACIIX010000002.1"/>
</dbReference>
<dbReference type="InterPro" id="IPR036291">
    <property type="entry name" value="NAD(P)-bd_dom_sf"/>
</dbReference>
<evidence type="ECO:0000256" key="4">
    <source>
        <dbReference type="SAM" id="Phobius"/>
    </source>
</evidence>
<dbReference type="SUPFAM" id="SSF51735">
    <property type="entry name" value="NAD(P)-binding Rossmann-fold domains"/>
    <property type="match status" value="1"/>
</dbReference>
<dbReference type="InterPro" id="IPR057326">
    <property type="entry name" value="KR_dom"/>
</dbReference>
<dbReference type="InterPro" id="IPR020904">
    <property type="entry name" value="Sc_DH/Rdtase_CS"/>
</dbReference>
<dbReference type="Gene3D" id="3.40.50.720">
    <property type="entry name" value="NAD(P)-binding Rossmann-like Domain"/>
    <property type="match status" value="1"/>
</dbReference>
<evidence type="ECO:0000313" key="6">
    <source>
        <dbReference type="EMBL" id="MBB6209480.1"/>
    </source>
</evidence>
<keyword evidence="4" id="KW-1133">Transmembrane helix</keyword>
<evidence type="ECO:0000256" key="1">
    <source>
        <dbReference type="ARBA" id="ARBA00006484"/>
    </source>
</evidence>
<dbReference type="PANTHER" id="PTHR44196">
    <property type="entry name" value="DEHYDROGENASE/REDUCTASE SDR FAMILY MEMBER 7B"/>
    <property type="match status" value="1"/>
</dbReference>
<comment type="similarity">
    <text evidence="1 3">Belongs to the short-chain dehydrogenases/reductases (SDR) family.</text>
</comment>
<protein>
    <submittedName>
        <fullName evidence="6">Short-subunit dehydrogenase</fullName>
    </submittedName>
</protein>
<accession>A0A7W9ZDY8</accession>
<sequence>MPKRPAPRHICITGASSGIGEALALTYAEPGIRLLLTGQNPIRCKAIADACRQRGALVESVIVDVTDVDAMAVLLRAADDLQPLDLVIANAGIADSTADPRRVFEVNVMGVINTVDPILERMKHRGAGQLALVSSIAGYRGLPGAAAYSASKAAVRAWGEALRGALAPHGVGVTTILPGFVVSRITDRNTFPMPFLMPADKAAALIRRRLAKNRARIAFPWQMALIGWLLSALPGWLSDRLVNRLPAKDG</sequence>
<feature type="domain" description="Ketoreductase" evidence="5">
    <location>
        <begin position="8"/>
        <end position="188"/>
    </location>
</feature>